<dbReference type="InterPro" id="IPR007278">
    <property type="entry name" value="DUF397"/>
</dbReference>
<evidence type="ECO:0000313" key="3">
    <source>
        <dbReference type="Proteomes" id="UP000261811"/>
    </source>
</evidence>
<evidence type="ECO:0000313" key="2">
    <source>
        <dbReference type="EMBL" id="RFU39505.1"/>
    </source>
</evidence>
<dbReference type="Pfam" id="PF04149">
    <property type="entry name" value="DUF397"/>
    <property type="match status" value="1"/>
</dbReference>
<keyword evidence="3" id="KW-1185">Reference proteome</keyword>
<protein>
    <submittedName>
        <fullName evidence="2">DUF397 domain-containing protein</fullName>
    </submittedName>
</protein>
<dbReference type="OrthoDB" id="3481589at2"/>
<gene>
    <name evidence="2" type="ORF">DZF91_22055</name>
</gene>
<sequence length="61" mass="6591">MTIQWRKSSYSGTADDDVCVEVGRLASGVGLRDSKKPSMGHLDLARPEFGGLVARIKELQG</sequence>
<reference evidence="2 3" key="1">
    <citation type="submission" date="2018-08" db="EMBL/GenBank/DDBJ databases">
        <title>Actinomadura jelena sp. nov., a novel Actinomycete isolated from soil in Chad.</title>
        <authorList>
            <person name="Shi L."/>
        </authorList>
    </citation>
    <scope>NUCLEOTIDE SEQUENCE [LARGE SCALE GENOMIC DNA]</scope>
    <source>
        <strain evidence="2 3">NEAU-G17</strain>
    </source>
</reference>
<accession>A0A372JHK8</accession>
<dbReference type="AlphaFoldDB" id="A0A372JHK8"/>
<comment type="caution">
    <text evidence="2">The sequence shown here is derived from an EMBL/GenBank/DDBJ whole genome shotgun (WGS) entry which is preliminary data.</text>
</comment>
<dbReference type="RefSeq" id="WP_117359350.1">
    <property type="nucleotide sequence ID" value="NZ_QURH01000336.1"/>
</dbReference>
<feature type="domain" description="DUF397" evidence="1">
    <location>
        <begin position="4"/>
        <end position="57"/>
    </location>
</feature>
<proteinExistence type="predicted"/>
<name>A0A372JHK8_9ACTN</name>
<dbReference type="EMBL" id="QURH01000336">
    <property type="protein sequence ID" value="RFU39505.1"/>
    <property type="molecule type" value="Genomic_DNA"/>
</dbReference>
<organism evidence="2 3">
    <name type="scientific">Actinomadura logoneensis</name>
    <dbReference type="NCBI Taxonomy" id="2293572"/>
    <lineage>
        <taxon>Bacteria</taxon>
        <taxon>Bacillati</taxon>
        <taxon>Actinomycetota</taxon>
        <taxon>Actinomycetes</taxon>
        <taxon>Streptosporangiales</taxon>
        <taxon>Thermomonosporaceae</taxon>
        <taxon>Actinomadura</taxon>
    </lineage>
</organism>
<dbReference type="Proteomes" id="UP000261811">
    <property type="component" value="Unassembled WGS sequence"/>
</dbReference>
<evidence type="ECO:0000259" key="1">
    <source>
        <dbReference type="Pfam" id="PF04149"/>
    </source>
</evidence>